<dbReference type="RefSeq" id="WP_139075242.1">
    <property type="nucleotide sequence ID" value="NZ_VDFU01000003.1"/>
</dbReference>
<feature type="domain" description="NnrU" evidence="6">
    <location>
        <begin position="4"/>
        <end position="224"/>
    </location>
</feature>
<reference evidence="7 8" key="1">
    <citation type="submission" date="2019-06" db="EMBL/GenBank/DDBJ databases">
        <title>YIM 131921 draft genome.</title>
        <authorList>
            <person name="Jiang L."/>
        </authorList>
    </citation>
    <scope>NUCLEOTIDE SEQUENCE [LARGE SCALE GENOMIC DNA]</scope>
    <source>
        <strain evidence="7 8">YIM 131921</strain>
    </source>
</reference>
<keyword evidence="4 5" id="KW-0472">Membrane</keyword>
<accession>A0A5C4N618</accession>
<keyword evidence="3 5" id="KW-1133">Transmembrane helix</keyword>
<dbReference type="Proteomes" id="UP000305887">
    <property type="component" value="Unassembled WGS sequence"/>
</dbReference>
<sequence>MTGFTLAYAGFLLTHFVPTRPRVREQLIWVMGRRAWFSIYGLISLAVTVWVIWAAGRATYIDLWPQLPWTRWVPNLVLPVAIALTACGLPAKSVTLGGPRVSKLDPKRPGFAALTRHPLLWALVLWSGAHLFPNGDLAHVILFGGFALMGLAAMPAFDARARQALDPLEARDYFAVTSILSVRPLLDPAWRHQEGKPLVPRLVLAAALWLALLLLHPLLIGVTPLPL</sequence>
<dbReference type="EMBL" id="VDFU01000003">
    <property type="protein sequence ID" value="TNC51821.1"/>
    <property type="molecule type" value="Genomic_DNA"/>
</dbReference>
<feature type="transmembrane region" description="Helical" evidence="5">
    <location>
        <begin position="35"/>
        <end position="56"/>
    </location>
</feature>
<feature type="transmembrane region" description="Helical" evidence="5">
    <location>
        <begin position="110"/>
        <end position="131"/>
    </location>
</feature>
<evidence type="ECO:0000256" key="4">
    <source>
        <dbReference type="ARBA" id="ARBA00023136"/>
    </source>
</evidence>
<evidence type="ECO:0000256" key="5">
    <source>
        <dbReference type="SAM" id="Phobius"/>
    </source>
</evidence>
<keyword evidence="2 5" id="KW-0812">Transmembrane</keyword>
<keyword evidence="8" id="KW-1185">Reference proteome</keyword>
<protein>
    <submittedName>
        <fullName evidence="7">NnrU family protein</fullName>
    </submittedName>
</protein>
<feature type="transmembrane region" description="Helical" evidence="5">
    <location>
        <begin position="137"/>
        <end position="157"/>
    </location>
</feature>
<comment type="caution">
    <text evidence="7">The sequence shown here is derived from an EMBL/GenBank/DDBJ whole genome shotgun (WGS) entry which is preliminary data.</text>
</comment>
<evidence type="ECO:0000256" key="2">
    <source>
        <dbReference type="ARBA" id="ARBA00022692"/>
    </source>
</evidence>
<dbReference type="InterPro" id="IPR009915">
    <property type="entry name" value="NnrU_dom"/>
</dbReference>
<evidence type="ECO:0000259" key="6">
    <source>
        <dbReference type="Pfam" id="PF07298"/>
    </source>
</evidence>
<dbReference type="Pfam" id="PF07298">
    <property type="entry name" value="NnrU"/>
    <property type="match status" value="1"/>
</dbReference>
<evidence type="ECO:0000313" key="8">
    <source>
        <dbReference type="Proteomes" id="UP000305887"/>
    </source>
</evidence>
<evidence type="ECO:0000256" key="3">
    <source>
        <dbReference type="ARBA" id="ARBA00022989"/>
    </source>
</evidence>
<dbReference type="OrthoDB" id="7828645at2"/>
<comment type="subcellular location">
    <subcellularLocation>
        <location evidence="1">Membrane</location>
        <topology evidence="1">Multi-pass membrane protein</topology>
    </subcellularLocation>
</comment>
<evidence type="ECO:0000313" key="7">
    <source>
        <dbReference type="EMBL" id="TNC51821.1"/>
    </source>
</evidence>
<gene>
    <name evidence="7" type="ORF">FHG66_03105</name>
</gene>
<name>A0A5C4N618_9RHOB</name>
<evidence type="ECO:0000256" key="1">
    <source>
        <dbReference type="ARBA" id="ARBA00004141"/>
    </source>
</evidence>
<feature type="transmembrane region" description="Helical" evidence="5">
    <location>
        <begin position="76"/>
        <end position="98"/>
    </location>
</feature>
<dbReference type="AlphaFoldDB" id="A0A5C4N618"/>
<dbReference type="GO" id="GO:0016020">
    <property type="term" value="C:membrane"/>
    <property type="evidence" value="ECO:0007669"/>
    <property type="project" value="UniProtKB-SubCell"/>
</dbReference>
<proteinExistence type="predicted"/>
<feature type="transmembrane region" description="Helical" evidence="5">
    <location>
        <begin position="202"/>
        <end position="222"/>
    </location>
</feature>
<organism evidence="7 8">
    <name type="scientific">Rubellimicrobium rubrum</name>
    <dbReference type="NCBI Taxonomy" id="2585369"/>
    <lineage>
        <taxon>Bacteria</taxon>
        <taxon>Pseudomonadati</taxon>
        <taxon>Pseudomonadota</taxon>
        <taxon>Alphaproteobacteria</taxon>
        <taxon>Rhodobacterales</taxon>
        <taxon>Roseobacteraceae</taxon>
        <taxon>Rubellimicrobium</taxon>
    </lineage>
</organism>